<name>A0AA36UGJ9_9NEIS</name>
<dbReference type="Proteomes" id="UP000004982">
    <property type="component" value="Unassembled WGS sequence"/>
</dbReference>
<organism evidence="2 3">
    <name type="scientific">Neisseria macacae ATCC 33926</name>
    <dbReference type="NCBI Taxonomy" id="997348"/>
    <lineage>
        <taxon>Bacteria</taxon>
        <taxon>Pseudomonadati</taxon>
        <taxon>Pseudomonadota</taxon>
        <taxon>Betaproteobacteria</taxon>
        <taxon>Neisseriales</taxon>
        <taxon>Neisseriaceae</taxon>
        <taxon>Neisseria</taxon>
    </lineage>
</organism>
<keyword evidence="1" id="KW-0812">Transmembrane</keyword>
<evidence type="ECO:0000313" key="3">
    <source>
        <dbReference type="Proteomes" id="UP000004982"/>
    </source>
</evidence>
<feature type="transmembrane region" description="Helical" evidence="1">
    <location>
        <begin position="28"/>
        <end position="45"/>
    </location>
</feature>
<sequence>MESLQLQGQAISLIIIYILEITMEKFKIFNKILILLLIMNLYVYIPTKDNLAYSQPIKANQVFLMV</sequence>
<evidence type="ECO:0000313" key="2">
    <source>
        <dbReference type="EMBL" id="EGQ74773.1"/>
    </source>
</evidence>
<protein>
    <submittedName>
        <fullName evidence="2">Uncharacterized protein</fullName>
    </submittedName>
</protein>
<gene>
    <name evidence="2" type="ORF">HMPREF9418_2665</name>
</gene>
<comment type="caution">
    <text evidence="2">The sequence shown here is derived from an EMBL/GenBank/DDBJ whole genome shotgun (WGS) entry which is preliminary data.</text>
</comment>
<feature type="transmembrane region" description="Helical" evidence="1">
    <location>
        <begin position="6"/>
        <end position="23"/>
    </location>
</feature>
<dbReference type="EMBL" id="AFQE01000134">
    <property type="protein sequence ID" value="EGQ74773.1"/>
    <property type="molecule type" value="Genomic_DNA"/>
</dbReference>
<keyword evidence="1" id="KW-0472">Membrane</keyword>
<reference evidence="2 3" key="1">
    <citation type="submission" date="2011-05" db="EMBL/GenBank/DDBJ databases">
        <authorList>
            <person name="Muzny D."/>
            <person name="Qin X."/>
            <person name="Deng J."/>
            <person name="Jiang H."/>
            <person name="Liu Y."/>
            <person name="Qu J."/>
            <person name="Song X.-Z."/>
            <person name="Zhang L."/>
            <person name="Thornton R."/>
            <person name="Coyle M."/>
            <person name="Francisco L."/>
            <person name="Jackson L."/>
            <person name="Javaid M."/>
            <person name="Korchina V."/>
            <person name="Kovar C."/>
            <person name="Mata R."/>
            <person name="Mathew T."/>
            <person name="Ngo R."/>
            <person name="Nguyen L."/>
            <person name="Nguyen N."/>
            <person name="Okwuonu G."/>
            <person name="Ongeri F."/>
            <person name="Pham C."/>
            <person name="Simmons D."/>
            <person name="Wilczek-Boney K."/>
            <person name="Hale W."/>
            <person name="Jakkamsetti A."/>
            <person name="Pham P."/>
            <person name="Ruth R."/>
            <person name="San Lucas F."/>
            <person name="Warren J."/>
            <person name="Zhang J."/>
            <person name="Zhao Z."/>
            <person name="Zhou C."/>
            <person name="Zhu D."/>
            <person name="Lee S."/>
            <person name="Bess C."/>
            <person name="Blankenburg K."/>
            <person name="Forbes L."/>
            <person name="Fu Q."/>
            <person name="Gubbala S."/>
            <person name="Hirani K."/>
            <person name="Jayaseelan J.C."/>
            <person name="Lara F."/>
            <person name="Munidasa M."/>
            <person name="Palculict T."/>
            <person name="Patil S."/>
            <person name="Pu L.-L."/>
            <person name="Saada N."/>
            <person name="Tang L."/>
            <person name="Weissenberger G."/>
            <person name="Zhu Y."/>
            <person name="Hemphill L."/>
            <person name="Shang Y."/>
            <person name="Youmans B."/>
            <person name="Ayvaz T."/>
            <person name="Ross M."/>
            <person name="Santibanez J."/>
            <person name="Aqrawi P."/>
            <person name="Gross S."/>
            <person name="Joshi V."/>
            <person name="Fowler G."/>
            <person name="Nazareth L."/>
            <person name="Reid J."/>
            <person name="Worley K."/>
            <person name="Petrosino J."/>
            <person name="Highlander S."/>
            <person name="Gibbs R."/>
        </authorList>
    </citation>
    <scope>NUCLEOTIDE SEQUENCE [LARGE SCALE GENOMIC DNA]</scope>
    <source>
        <strain evidence="2 3">ATCC 33926</strain>
    </source>
</reference>
<keyword evidence="1" id="KW-1133">Transmembrane helix</keyword>
<dbReference type="AlphaFoldDB" id="A0AA36UGJ9"/>
<proteinExistence type="predicted"/>
<accession>A0AA36UGJ9</accession>
<evidence type="ECO:0000256" key="1">
    <source>
        <dbReference type="SAM" id="Phobius"/>
    </source>
</evidence>